<dbReference type="InterPro" id="IPR013085">
    <property type="entry name" value="U1-CZ_Znf_C2H2"/>
</dbReference>
<feature type="region of interest" description="Disordered" evidence="6">
    <location>
        <begin position="267"/>
        <end position="300"/>
    </location>
</feature>
<dbReference type="SUPFAM" id="SSF51045">
    <property type="entry name" value="WW domain"/>
    <property type="match status" value="1"/>
</dbReference>
<evidence type="ECO:0000313" key="9">
    <source>
        <dbReference type="Proteomes" id="UP000694865"/>
    </source>
</evidence>
<dbReference type="Pfam" id="PF00397">
    <property type="entry name" value="WW"/>
    <property type="match status" value="1"/>
</dbReference>
<feature type="compositionally biased region" description="Basic and acidic residues" evidence="6">
    <location>
        <begin position="194"/>
        <end position="209"/>
    </location>
</feature>
<evidence type="ECO:0000256" key="1">
    <source>
        <dbReference type="ARBA" id="ARBA00004123"/>
    </source>
</evidence>
<evidence type="ECO:0000313" key="10">
    <source>
        <dbReference type="RefSeq" id="XP_006815580.1"/>
    </source>
</evidence>
<dbReference type="SUPFAM" id="SSF57667">
    <property type="entry name" value="beta-beta-alpha zinc fingers"/>
    <property type="match status" value="1"/>
</dbReference>
<dbReference type="PANTHER" id="PTHR13173">
    <property type="entry name" value="WW DOMAIN BINDING PROTEIN 4"/>
    <property type="match status" value="1"/>
</dbReference>
<dbReference type="SMART" id="SM00451">
    <property type="entry name" value="ZnF_U1"/>
    <property type="match status" value="1"/>
</dbReference>
<name>A0ABM0M6D9_SACKO</name>
<dbReference type="PROSITE" id="PS50171">
    <property type="entry name" value="ZF_MATRIN"/>
    <property type="match status" value="1"/>
</dbReference>
<dbReference type="Proteomes" id="UP000694865">
    <property type="component" value="Unplaced"/>
</dbReference>
<dbReference type="InterPro" id="IPR000690">
    <property type="entry name" value="Matrin/U1-C_Znf_C2H2"/>
</dbReference>
<feature type="domain" description="WW" evidence="7">
    <location>
        <begin position="122"/>
        <end position="155"/>
    </location>
</feature>
<dbReference type="PROSITE" id="PS50020">
    <property type="entry name" value="WW_DOMAIN_2"/>
    <property type="match status" value="1"/>
</dbReference>
<accession>A0ABM0M6D9</accession>
<feature type="domain" description="Matrin-type" evidence="8">
    <location>
        <begin position="11"/>
        <end position="42"/>
    </location>
</feature>
<dbReference type="PROSITE" id="PS01159">
    <property type="entry name" value="WW_DOMAIN_1"/>
    <property type="match status" value="1"/>
</dbReference>
<keyword evidence="3" id="KW-0863">Zinc-finger</keyword>
<dbReference type="GeneID" id="100373917"/>
<organism evidence="9 10">
    <name type="scientific">Saccoglossus kowalevskii</name>
    <name type="common">Acorn worm</name>
    <dbReference type="NCBI Taxonomy" id="10224"/>
    <lineage>
        <taxon>Eukaryota</taxon>
        <taxon>Metazoa</taxon>
        <taxon>Hemichordata</taxon>
        <taxon>Enteropneusta</taxon>
        <taxon>Harrimaniidae</taxon>
        <taxon>Saccoglossus</taxon>
    </lineage>
</organism>
<dbReference type="CDD" id="cd00201">
    <property type="entry name" value="WW"/>
    <property type="match status" value="1"/>
</dbReference>
<dbReference type="InterPro" id="IPR001202">
    <property type="entry name" value="WW_dom"/>
</dbReference>
<dbReference type="Gene3D" id="2.20.70.10">
    <property type="match status" value="1"/>
</dbReference>
<dbReference type="InterPro" id="IPR036020">
    <property type="entry name" value="WW_dom_sf"/>
</dbReference>
<dbReference type="Gene3D" id="3.30.160.60">
    <property type="entry name" value="Classic Zinc Finger"/>
    <property type="match status" value="1"/>
</dbReference>
<sequence>MSEYWKSQPKKFCEFCKCWITDNKPSVDFHERGKRHKENVQKKIVDVQKKGAKKVKQDAKFKSDLQAMEEAALKAFEKDVANDPTLAPQYKTALIQKKIKEAKDAEEIPQEQQPQLPVVVQADSSAAWLEGVSPEGDTYYWNSVTGVSQWDKPDGFVSSAENKVETEVTKKIATDMPKGEENNKQVDISTAKVKTPENKVDAEDDKAKVNAETSGKKRSNPYGSWQEVAPATDDTTDLQLPEARVNYIAPPITLPVDEPRKFKFKEKTVSSLSMPSDGANTGFKKRKLGGNRNIKKREES</sequence>
<feature type="region of interest" description="Disordered" evidence="6">
    <location>
        <begin position="177"/>
        <end position="238"/>
    </location>
</feature>
<dbReference type="RefSeq" id="XP_006815580.1">
    <property type="nucleotide sequence ID" value="XM_006815517.1"/>
</dbReference>
<gene>
    <name evidence="10" type="primary">LOC100373917</name>
</gene>
<evidence type="ECO:0000259" key="8">
    <source>
        <dbReference type="PROSITE" id="PS50171"/>
    </source>
</evidence>
<proteinExistence type="predicted"/>
<keyword evidence="2" id="KW-0479">Metal-binding</keyword>
<reference evidence="10" key="1">
    <citation type="submission" date="2025-08" db="UniProtKB">
        <authorList>
            <consortium name="RefSeq"/>
        </authorList>
    </citation>
    <scope>IDENTIFICATION</scope>
    <source>
        <tissue evidence="10">Testes</tissue>
    </source>
</reference>
<evidence type="ECO:0000256" key="3">
    <source>
        <dbReference type="ARBA" id="ARBA00022771"/>
    </source>
</evidence>
<evidence type="ECO:0000259" key="7">
    <source>
        <dbReference type="PROSITE" id="PS50020"/>
    </source>
</evidence>
<evidence type="ECO:0000256" key="4">
    <source>
        <dbReference type="ARBA" id="ARBA00022833"/>
    </source>
</evidence>
<feature type="compositionally biased region" description="Basic residues" evidence="6">
    <location>
        <begin position="283"/>
        <end position="300"/>
    </location>
</feature>
<dbReference type="InterPro" id="IPR040023">
    <property type="entry name" value="WBP4"/>
</dbReference>
<dbReference type="PANTHER" id="PTHR13173:SF10">
    <property type="entry name" value="WW DOMAIN-BINDING PROTEIN 4"/>
    <property type="match status" value="1"/>
</dbReference>
<keyword evidence="5" id="KW-0539">Nucleus</keyword>
<dbReference type="InterPro" id="IPR003604">
    <property type="entry name" value="Matrin/U1-like-C_Znf_C2H2"/>
</dbReference>
<comment type="subcellular location">
    <subcellularLocation>
        <location evidence="1">Nucleus</location>
    </subcellularLocation>
</comment>
<evidence type="ECO:0000256" key="6">
    <source>
        <dbReference type="SAM" id="MobiDB-lite"/>
    </source>
</evidence>
<keyword evidence="9" id="KW-1185">Reference proteome</keyword>
<dbReference type="InterPro" id="IPR036236">
    <property type="entry name" value="Znf_C2H2_sf"/>
</dbReference>
<evidence type="ECO:0000256" key="2">
    <source>
        <dbReference type="ARBA" id="ARBA00022723"/>
    </source>
</evidence>
<dbReference type="SMART" id="SM00456">
    <property type="entry name" value="WW"/>
    <property type="match status" value="1"/>
</dbReference>
<keyword evidence="4" id="KW-0862">Zinc</keyword>
<dbReference type="Pfam" id="PF06220">
    <property type="entry name" value="zf-U1"/>
    <property type="match status" value="1"/>
</dbReference>
<protein>
    <submittedName>
        <fullName evidence="10">WW domain-binding protein 4-like</fullName>
    </submittedName>
</protein>
<evidence type="ECO:0000256" key="5">
    <source>
        <dbReference type="ARBA" id="ARBA00023242"/>
    </source>
</evidence>